<proteinExistence type="predicted"/>
<accession>A0A6V7RI09</accession>
<dbReference type="PANTHER" id="PTHR38440:SF1">
    <property type="entry name" value="UPF0398 PROTEIN SPR0331"/>
    <property type="match status" value="1"/>
</dbReference>
<evidence type="ECO:0000313" key="2">
    <source>
        <dbReference type="Proteomes" id="UP000521032"/>
    </source>
</evidence>
<organism evidence="1 2">
    <name type="scientific">Phocicoccus schoeneichii</name>
    <dbReference type="NCBI Taxonomy" id="1812261"/>
    <lineage>
        <taxon>Bacteria</taxon>
        <taxon>Bacillati</taxon>
        <taxon>Bacillota</taxon>
        <taxon>Bacilli</taxon>
        <taxon>Bacillales</taxon>
        <taxon>Salinicoccaceae</taxon>
        <taxon>Phocicoccus</taxon>
    </lineage>
</organism>
<dbReference type="AlphaFoldDB" id="A0A6V7RI09"/>
<dbReference type="EMBL" id="CAJEWE010000010">
    <property type="protein sequence ID" value="CAD2077474.1"/>
    <property type="molecule type" value="Genomic_DNA"/>
</dbReference>
<dbReference type="Proteomes" id="UP000521032">
    <property type="component" value="Unassembled WGS sequence"/>
</dbReference>
<name>A0A6V7RI09_9BACL</name>
<dbReference type="InterPro" id="IPR010697">
    <property type="entry name" value="YspA"/>
</dbReference>
<dbReference type="PANTHER" id="PTHR38440">
    <property type="entry name" value="UPF0398 PROTEIN YPSA"/>
    <property type="match status" value="1"/>
</dbReference>
<gene>
    <name evidence="1" type="ORF">JEOSCH030_01310</name>
</gene>
<sequence>MRVLILGYRNYELNIFKHSQPEVTVLKKFLRYKIVQYLEEGAEWFILQNQPGIDMYAGEVLLELKKEGEYDFKYIILKPFLEYDDRFKDEDKLILNQIEQGSEFSNYIFNRKYEDPSMFRAINSFLVQNSTDALILYDDAQESNLKYIYNLLLEYSTKHTYNIERIQFDEINDFINSDF</sequence>
<protein>
    <submittedName>
        <fullName evidence="1">Uncharacterized protein</fullName>
    </submittedName>
</protein>
<keyword evidence="2" id="KW-1185">Reference proteome</keyword>
<dbReference type="Gene3D" id="3.40.50.450">
    <property type="match status" value="1"/>
</dbReference>
<reference evidence="1 2" key="1">
    <citation type="submission" date="2020-07" db="EMBL/GenBank/DDBJ databases">
        <authorList>
            <person name="Criscuolo A."/>
        </authorList>
    </citation>
    <scope>NUCLEOTIDE SEQUENCE [LARGE SCALE GENOMIC DNA]</scope>
    <source>
        <strain evidence="2">CIP 111030</strain>
    </source>
</reference>
<dbReference type="SUPFAM" id="SSF102405">
    <property type="entry name" value="MCP/YpsA-like"/>
    <property type="match status" value="1"/>
</dbReference>
<comment type="caution">
    <text evidence="1">The sequence shown here is derived from an EMBL/GenBank/DDBJ whole genome shotgun (WGS) entry which is preliminary data.</text>
</comment>
<dbReference type="RefSeq" id="WP_186087957.1">
    <property type="nucleotide sequence ID" value="NZ_BMDB01000001.1"/>
</dbReference>
<dbReference type="Pfam" id="PF06908">
    <property type="entry name" value="YpsA"/>
    <property type="match status" value="1"/>
</dbReference>
<evidence type="ECO:0000313" key="1">
    <source>
        <dbReference type="EMBL" id="CAD2077474.1"/>
    </source>
</evidence>